<sequence length="35" mass="4125">LPKNFLVPIVVVMQGQKRKVVICRNCETRIKKEEK</sequence>
<dbReference type="AlphaFoldDB" id="A0A0F9MN11"/>
<organism evidence="1">
    <name type="scientific">marine sediment metagenome</name>
    <dbReference type="NCBI Taxonomy" id="412755"/>
    <lineage>
        <taxon>unclassified sequences</taxon>
        <taxon>metagenomes</taxon>
        <taxon>ecological metagenomes</taxon>
    </lineage>
</organism>
<proteinExistence type="predicted"/>
<reference evidence="1" key="1">
    <citation type="journal article" date="2015" name="Nature">
        <title>Complex archaea that bridge the gap between prokaryotes and eukaryotes.</title>
        <authorList>
            <person name="Spang A."/>
            <person name="Saw J.H."/>
            <person name="Jorgensen S.L."/>
            <person name="Zaremba-Niedzwiedzka K."/>
            <person name="Martijn J."/>
            <person name="Lind A.E."/>
            <person name="van Eijk R."/>
            <person name="Schleper C."/>
            <person name="Guy L."/>
            <person name="Ettema T.J."/>
        </authorList>
    </citation>
    <scope>NUCLEOTIDE SEQUENCE</scope>
</reference>
<feature type="non-terminal residue" evidence="1">
    <location>
        <position position="1"/>
    </location>
</feature>
<name>A0A0F9MN11_9ZZZZ</name>
<gene>
    <name evidence="1" type="ORF">LCGC14_1362320</name>
</gene>
<dbReference type="EMBL" id="LAZR01008527">
    <property type="protein sequence ID" value="KKM78200.1"/>
    <property type="molecule type" value="Genomic_DNA"/>
</dbReference>
<comment type="caution">
    <text evidence="1">The sequence shown here is derived from an EMBL/GenBank/DDBJ whole genome shotgun (WGS) entry which is preliminary data.</text>
</comment>
<accession>A0A0F9MN11</accession>
<protein>
    <submittedName>
        <fullName evidence="1">Uncharacterized protein</fullName>
    </submittedName>
</protein>
<evidence type="ECO:0000313" key="1">
    <source>
        <dbReference type="EMBL" id="KKM78200.1"/>
    </source>
</evidence>